<dbReference type="RefSeq" id="WP_279776545.1">
    <property type="nucleotide sequence ID" value="NZ_JARVQW010000002.1"/>
</dbReference>
<gene>
    <name evidence="2" type="ORF">QDQ51_06005</name>
</gene>
<keyword evidence="1" id="KW-1133">Transmembrane helix</keyword>
<sequence length="277" mass="30988">MVTEEYRVIDSEVVRKIEQVYDTAVIFCLQRKTFNSEVLCKAFELDPYTCEELITTMLINGVIGDVSEDGEYRVSDNYNHSNYLLAEELKKDEKVKGVAKPTIKLGKYFGFLALVVFVVSVYFLFRSPMSLFIVIPLSLAIVSGVEKIGAVASSIGVIVVCGASIMWVNSASPIFGERYEARIALEEYKDNERKARIEEMNQVSFGEKRLKNSLKDPSSADIRNSRLGKSGVTCGEVNAKNSFGAFTGYKNFIQIGSTTLIDDGSSEFTKEWNEMCR</sequence>
<keyword evidence="1" id="KW-0472">Membrane</keyword>
<dbReference type="Proteomes" id="UP001162044">
    <property type="component" value="Unassembled WGS sequence"/>
</dbReference>
<organism evidence="2 3">
    <name type="scientific">Providencia rettgeri</name>
    <dbReference type="NCBI Taxonomy" id="587"/>
    <lineage>
        <taxon>Bacteria</taxon>
        <taxon>Pseudomonadati</taxon>
        <taxon>Pseudomonadota</taxon>
        <taxon>Gammaproteobacteria</taxon>
        <taxon>Enterobacterales</taxon>
        <taxon>Morganellaceae</taxon>
        <taxon>Providencia</taxon>
    </lineage>
</organism>
<evidence type="ECO:0008006" key="4">
    <source>
        <dbReference type="Google" id="ProtNLM"/>
    </source>
</evidence>
<feature type="transmembrane region" description="Helical" evidence="1">
    <location>
        <begin position="148"/>
        <end position="168"/>
    </location>
</feature>
<proteinExistence type="predicted"/>
<name>A0AB35L8F7_PRORE</name>
<reference evidence="2" key="2">
    <citation type="submission" date="2023-10" db="EMBL/GenBank/DDBJ databases">
        <title>Analysis of Resistance Genes of Carbapenem-resistant Providencia rettgeri.</title>
        <authorList>
            <person name="Liu M."/>
        </authorList>
    </citation>
    <scope>NUCLEOTIDE SEQUENCE</scope>
    <source>
        <strain evidence="2">QITACRE101</strain>
    </source>
</reference>
<evidence type="ECO:0000313" key="3">
    <source>
        <dbReference type="Proteomes" id="UP001162044"/>
    </source>
</evidence>
<accession>A0AB35L8F7</accession>
<evidence type="ECO:0000313" key="2">
    <source>
        <dbReference type="EMBL" id="MDH2304972.1"/>
    </source>
</evidence>
<comment type="caution">
    <text evidence="2">The sequence shown here is derived from an EMBL/GenBank/DDBJ whole genome shotgun (WGS) entry which is preliminary data.</text>
</comment>
<dbReference type="AlphaFoldDB" id="A0AB35L8F7"/>
<keyword evidence="1" id="KW-0812">Transmembrane</keyword>
<feature type="transmembrane region" description="Helical" evidence="1">
    <location>
        <begin position="109"/>
        <end position="142"/>
    </location>
</feature>
<reference evidence="2" key="1">
    <citation type="submission" date="2023-04" db="EMBL/GenBank/DDBJ databases">
        <authorList>
            <person name="Li W."/>
        </authorList>
    </citation>
    <scope>NUCLEOTIDE SEQUENCE</scope>
    <source>
        <strain evidence="2">QITACRE101</strain>
    </source>
</reference>
<protein>
    <recommendedName>
        <fullName evidence="4">DUF2207 domain-containing protein</fullName>
    </recommendedName>
</protein>
<evidence type="ECO:0000256" key="1">
    <source>
        <dbReference type="SAM" id="Phobius"/>
    </source>
</evidence>
<dbReference type="EMBL" id="JARVQW010000002">
    <property type="protein sequence ID" value="MDH2304972.1"/>
    <property type="molecule type" value="Genomic_DNA"/>
</dbReference>